<dbReference type="SUPFAM" id="SSF53448">
    <property type="entry name" value="Nucleotide-diphospho-sugar transferases"/>
    <property type="match status" value="1"/>
</dbReference>
<feature type="transmembrane region" description="Helical" evidence="1">
    <location>
        <begin position="313"/>
        <end position="333"/>
    </location>
</feature>
<keyword evidence="1" id="KW-1133">Transmembrane helix</keyword>
<protein>
    <submittedName>
        <fullName evidence="2">Glycosyltransferase</fullName>
    </submittedName>
</protein>
<dbReference type="PANTHER" id="PTHR43646">
    <property type="entry name" value="GLYCOSYLTRANSFERASE"/>
    <property type="match status" value="1"/>
</dbReference>
<keyword evidence="1" id="KW-0472">Membrane</keyword>
<dbReference type="EMBL" id="JADKYB010000013">
    <property type="protein sequence ID" value="MBM9507427.1"/>
    <property type="molecule type" value="Genomic_DNA"/>
</dbReference>
<keyword evidence="1" id="KW-0812">Transmembrane</keyword>
<dbReference type="Pfam" id="PF13641">
    <property type="entry name" value="Glyco_tranf_2_3"/>
    <property type="match status" value="1"/>
</dbReference>
<dbReference type="Gene3D" id="3.90.550.10">
    <property type="entry name" value="Spore Coat Polysaccharide Biosynthesis Protein SpsA, Chain A"/>
    <property type="match status" value="1"/>
</dbReference>
<evidence type="ECO:0000313" key="2">
    <source>
        <dbReference type="EMBL" id="MBM9507427.1"/>
    </source>
</evidence>
<keyword evidence="3" id="KW-1185">Reference proteome</keyword>
<name>A0ABS2TXB0_9ACTN</name>
<dbReference type="InterPro" id="IPR029044">
    <property type="entry name" value="Nucleotide-diphossugar_trans"/>
</dbReference>
<dbReference type="NCBIfam" id="TIGR03469">
    <property type="entry name" value="HpnB"/>
    <property type="match status" value="1"/>
</dbReference>
<feature type="transmembrane region" description="Helical" evidence="1">
    <location>
        <begin position="287"/>
        <end position="307"/>
    </location>
</feature>
<comment type="caution">
    <text evidence="2">The sequence shown here is derived from an EMBL/GenBank/DDBJ whole genome shotgun (WGS) entry which is preliminary data.</text>
</comment>
<dbReference type="InterPro" id="IPR017832">
    <property type="entry name" value="Glyco_trans_2_hopen-assoc_HpnB"/>
</dbReference>
<dbReference type="RefSeq" id="WP_205359506.1">
    <property type="nucleotide sequence ID" value="NZ_JADKYB010000013.1"/>
</dbReference>
<dbReference type="Proteomes" id="UP000749040">
    <property type="component" value="Unassembled WGS sequence"/>
</dbReference>
<organism evidence="2 3">
    <name type="scientific">Actinacidiphila acididurans</name>
    <dbReference type="NCBI Taxonomy" id="2784346"/>
    <lineage>
        <taxon>Bacteria</taxon>
        <taxon>Bacillati</taxon>
        <taxon>Actinomycetota</taxon>
        <taxon>Actinomycetes</taxon>
        <taxon>Kitasatosporales</taxon>
        <taxon>Streptomycetaceae</taxon>
        <taxon>Actinacidiphila</taxon>
    </lineage>
</organism>
<evidence type="ECO:0000256" key="1">
    <source>
        <dbReference type="SAM" id="Phobius"/>
    </source>
</evidence>
<accession>A0ABS2TXB0</accession>
<proteinExistence type="predicted"/>
<sequence>MTVIAGVALGAWVWLVAAQGMFWRTDVRLPRHEGEPERWPDVAVVVPARDEAEVIGVSLPSLLAQEYPGQAHVFLVDDGSTDGTGELAKELADRLGGLPLTVTSPGEPPAGWTGKLWAVRHGIELARQTTGAEFLLLTDADIAHRPDSLRGLTAAAAENGLDMVSQMARLRVQTGWERLIVPAFVYFFAQLYPFRWINRPRSRTAAAAGGCVLIRSSAVTAADVPDAIRQSVIDDVALAKAVKRSGGRIWLGLAERVDSVRPYPGLGELWRMVSRSAYAQLRHSPTLLAGTVLGLALVYLVPPLAAIGGAAAGAWPLAALGLAAWALMAGSYLPMLRYYGQPWWLAPVLPYTAALYLGMTVDSAVQHYRGRGAAWKGRTYARPDPGL</sequence>
<gene>
    <name evidence="2" type="ORF">ITX44_23390</name>
</gene>
<reference evidence="2 3" key="1">
    <citation type="submission" date="2021-01" db="EMBL/GenBank/DDBJ databases">
        <title>Streptomyces acididurans sp. nov., isolated from a peat swamp forest soil.</title>
        <authorList>
            <person name="Chantavorakit T."/>
            <person name="Duangmal K."/>
        </authorList>
    </citation>
    <scope>NUCLEOTIDE SEQUENCE [LARGE SCALE GENOMIC DNA]</scope>
    <source>
        <strain evidence="2 3">KK5PA1</strain>
    </source>
</reference>
<dbReference type="PANTHER" id="PTHR43646:SF3">
    <property type="entry name" value="SLR1566 PROTEIN"/>
    <property type="match status" value="1"/>
</dbReference>
<evidence type="ECO:0000313" key="3">
    <source>
        <dbReference type="Proteomes" id="UP000749040"/>
    </source>
</evidence>